<dbReference type="EMBL" id="CP000431">
    <property type="protein sequence ID" value="ABG93564.1"/>
    <property type="molecule type" value="Genomic_DNA"/>
</dbReference>
<dbReference type="HOGENOM" id="CLU_2013487_0_0_11"/>
<proteinExistence type="predicted"/>
<evidence type="ECO:0008006" key="3">
    <source>
        <dbReference type="Google" id="ProtNLM"/>
    </source>
</evidence>
<gene>
    <name evidence="1" type="ordered locus">RHA1_ro01751</name>
</gene>
<protein>
    <recommendedName>
        <fullName evidence="3">Resolvase/invertase-type recombinase catalytic domain-containing protein</fullName>
    </recommendedName>
</protein>
<dbReference type="KEGG" id="rha:RHA1_ro01751"/>
<sequence length="123" mass="13700">MLRESATGTVYRVYTDRGSGLRETRPGLNRMLDDAARVISRCCEWCGGIGWRGLPVAWIERYLSVVGVKVEARRELGDTSLVEELLDDFMAVLASFSGRFTDCGRSGVNVGFFGDAPARWERC</sequence>
<dbReference type="eggNOG" id="COG2452">
    <property type="taxonomic scope" value="Bacteria"/>
</dbReference>
<dbReference type="GO" id="GO:0003677">
    <property type="term" value="F:DNA binding"/>
    <property type="evidence" value="ECO:0007669"/>
    <property type="project" value="InterPro"/>
</dbReference>
<reference evidence="2" key="1">
    <citation type="journal article" date="2006" name="Proc. Natl. Acad. Sci. U.S.A.">
        <title>The complete genome of Rhodococcus sp. RHA1 provides insights into a catabolic powerhouse.</title>
        <authorList>
            <person name="McLeod M.P."/>
            <person name="Warren R.L."/>
            <person name="Hsiao W.W.L."/>
            <person name="Araki N."/>
            <person name="Myhre M."/>
            <person name="Fernandes C."/>
            <person name="Miyazawa D."/>
            <person name="Wong W."/>
            <person name="Lillquist A.L."/>
            <person name="Wang D."/>
            <person name="Dosanjh M."/>
            <person name="Hara H."/>
            <person name="Petrescu A."/>
            <person name="Morin R.D."/>
            <person name="Yang G."/>
            <person name="Stott J.M."/>
            <person name="Schein J.E."/>
            <person name="Shin H."/>
            <person name="Smailus D."/>
            <person name="Siddiqui A.S."/>
            <person name="Marra M.A."/>
            <person name="Jones S.J.M."/>
            <person name="Holt R."/>
            <person name="Brinkman F.S.L."/>
            <person name="Miyauchi K."/>
            <person name="Fukuda M."/>
            <person name="Davies J.E."/>
            <person name="Mohn W.W."/>
            <person name="Eltis L.D."/>
        </authorList>
    </citation>
    <scope>NUCLEOTIDE SEQUENCE [LARGE SCALE GENOMIC DNA]</scope>
    <source>
        <strain evidence="2">RHA1</strain>
    </source>
</reference>
<organism evidence="1 2">
    <name type="scientific">Rhodococcus jostii (strain RHA1)</name>
    <dbReference type="NCBI Taxonomy" id="101510"/>
    <lineage>
        <taxon>Bacteria</taxon>
        <taxon>Bacillati</taxon>
        <taxon>Actinomycetota</taxon>
        <taxon>Actinomycetes</taxon>
        <taxon>Mycobacteriales</taxon>
        <taxon>Nocardiaceae</taxon>
        <taxon>Rhodococcus</taxon>
    </lineage>
</organism>
<accession>Q0SFX2</accession>
<evidence type="ECO:0000313" key="2">
    <source>
        <dbReference type="Proteomes" id="UP000008710"/>
    </source>
</evidence>
<dbReference type="Proteomes" id="UP000008710">
    <property type="component" value="Chromosome"/>
</dbReference>
<evidence type="ECO:0000313" key="1">
    <source>
        <dbReference type="EMBL" id="ABG93564.1"/>
    </source>
</evidence>
<name>Q0SFX2_RHOJR</name>
<dbReference type="GO" id="GO:0000150">
    <property type="term" value="F:DNA strand exchange activity"/>
    <property type="evidence" value="ECO:0007669"/>
    <property type="project" value="InterPro"/>
</dbReference>
<dbReference type="AlphaFoldDB" id="Q0SFX2"/>
<dbReference type="InterPro" id="IPR036162">
    <property type="entry name" value="Resolvase-like_N_sf"/>
</dbReference>
<dbReference type="SUPFAM" id="SSF53041">
    <property type="entry name" value="Resolvase-like"/>
    <property type="match status" value="1"/>
</dbReference>